<evidence type="ECO:0000313" key="2">
    <source>
        <dbReference type="Proteomes" id="UP001311915"/>
    </source>
</evidence>
<dbReference type="AlphaFoldDB" id="A0AAV9LVZ8"/>
<dbReference type="Proteomes" id="UP001311915">
    <property type="component" value="Unassembled WGS sequence"/>
</dbReference>
<evidence type="ECO:0000313" key="1">
    <source>
        <dbReference type="EMBL" id="KAK4729924.1"/>
    </source>
</evidence>
<gene>
    <name evidence="1" type="ORF">R3W88_022912</name>
</gene>
<organism evidence="1 2">
    <name type="scientific">Solanum pinnatisectum</name>
    <name type="common">tansyleaf nightshade</name>
    <dbReference type="NCBI Taxonomy" id="50273"/>
    <lineage>
        <taxon>Eukaryota</taxon>
        <taxon>Viridiplantae</taxon>
        <taxon>Streptophyta</taxon>
        <taxon>Embryophyta</taxon>
        <taxon>Tracheophyta</taxon>
        <taxon>Spermatophyta</taxon>
        <taxon>Magnoliopsida</taxon>
        <taxon>eudicotyledons</taxon>
        <taxon>Gunneridae</taxon>
        <taxon>Pentapetalae</taxon>
        <taxon>asterids</taxon>
        <taxon>lamiids</taxon>
        <taxon>Solanales</taxon>
        <taxon>Solanaceae</taxon>
        <taxon>Solanoideae</taxon>
        <taxon>Solaneae</taxon>
        <taxon>Solanum</taxon>
    </lineage>
</organism>
<protein>
    <submittedName>
        <fullName evidence="1">Uncharacterized protein</fullName>
    </submittedName>
</protein>
<comment type="caution">
    <text evidence="1">The sequence shown here is derived from an EMBL/GenBank/DDBJ whole genome shotgun (WGS) entry which is preliminary data.</text>
</comment>
<sequence length="99" mass="11523">MFSLAIFVMHSGKLDDTNCYVDYTLEGIVFKEQASFLEFYTTIATYIDVDVNRKILKIEYKIEESNTPMVIHNDMGVRTYVMLNKANSDCIYKYIQALI</sequence>
<keyword evidence="2" id="KW-1185">Reference proteome</keyword>
<reference evidence="1 2" key="1">
    <citation type="submission" date="2023-10" db="EMBL/GenBank/DDBJ databases">
        <title>Genome-Wide Identification Analysis in wild type Solanum Pinnatisectum Reveals Some Genes Defensing Phytophthora Infestans.</title>
        <authorList>
            <person name="Sun C."/>
        </authorList>
    </citation>
    <scope>NUCLEOTIDE SEQUENCE [LARGE SCALE GENOMIC DNA]</scope>
    <source>
        <strain evidence="1">LQN</strain>
        <tissue evidence="1">Leaf</tissue>
    </source>
</reference>
<name>A0AAV9LVZ8_9SOLN</name>
<proteinExistence type="predicted"/>
<dbReference type="EMBL" id="JAWPEI010000004">
    <property type="protein sequence ID" value="KAK4729924.1"/>
    <property type="molecule type" value="Genomic_DNA"/>
</dbReference>
<accession>A0AAV9LVZ8</accession>